<reference evidence="4" key="1">
    <citation type="journal article" date="2025" name="Foods">
        <title>Unveiling the Microbial Signatures of Arabica Coffee Cherries: Insights into Ripeness Specific Diversity, Functional Traits, and Implications for Quality and Safety.</title>
        <authorList>
            <consortium name="RefSeq"/>
            <person name="Tenea G.N."/>
            <person name="Cifuentes V."/>
            <person name="Reyes P."/>
            <person name="Cevallos-Vallejos M."/>
        </authorList>
    </citation>
    <scope>NUCLEOTIDE SEQUENCE [LARGE SCALE GENOMIC DNA]</scope>
</reference>
<feature type="compositionally biased region" description="Basic and acidic residues" evidence="2">
    <location>
        <begin position="255"/>
        <end position="264"/>
    </location>
</feature>
<dbReference type="OrthoDB" id="531008at2759"/>
<keyword evidence="4" id="KW-1185">Reference proteome</keyword>
<gene>
    <name evidence="5" type="primary">LOC113715675</name>
</gene>
<proteinExistence type="predicted"/>
<protein>
    <submittedName>
        <fullName evidence="5">Protein PTST homolog 2, chloroplastic</fullName>
    </submittedName>
</protein>
<dbReference type="InterPro" id="IPR032640">
    <property type="entry name" value="AMPK1_CBM"/>
</dbReference>
<dbReference type="GeneID" id="113715675"/>
<feature type="region of interest" description="Disordered" evidence="2">
    <location>
        <begin position="246"/>
        <end position="291"/>
    </location>
</feature>
<keyword evidence="1" id="KW-0175">Coiled coil</keyword>
<dbReference type="Gene3D" id="2.60.40.10">
    <property type="entry name" value="Immunoglobulins"/>
    <property type="match status" value="1"/>
</dbReference>
<sequence>MLSLTTPIHFRFHFPPKPVSHFNIPPICLVLNTRKRAQVRKKSFTGQSSDFVGFLELGRGGFWESSWCCWCKERSAREGDSELEEEILEFMEKSAKPGYFPTKKELVEAGRLDLVEAIKNRAGWFTLGWESDDEGNEEQNVKGDEALRMDFDIKEFQRRVETCEDGGSLRENEAGSRPSSSASNSSLSEESSASSNHSASSSGRPLEIGVEEDSGIDGILSRLEKERSSSFGINLGMPEYLTHAPGDNGYFGTSRDVDRMDPGENSRCTSHGPNEGRTSSADGNHQHYTKPDTWRSWSLNRAGFNNTEFEAAEISYNKNQIEDSREASNYEIIKPAADVTKALDKLKETDNTLIQTRLQNLELELASALNSLRFKSEEINSKEVLANSSRDLQTLSDAVEFQENELMSSQERLRSVRAKLAVVEGKMALAIRDAEKILEEKQRRIDSACKTLALLRTAYIVWPSSASEVLLAGSFDGWTTQRKMEKSQTGVFSVCLRLYPGRYEIKFIVDGKWRIDPLRPIVNNNGYENNLLIIT</sequence>
<evidence type="ECO:0000259" key="3">
    <source>
        <dbReference type="Pfam" id="PF16561"/>
    </source>
</evidence>
<feature type="compositionally biased region" description="Polar residues" evidence="2">
    <location>
        <begin position="266"/>
        <end position="283"/>
    </location>
</feature>
<feature type="compositionally biased region" description="Low complexity" evidence="2">
    <location>
        <begin position="175"/>
        <end position="202"/>
    </location>
</feature>
<dbReference type="InterPro" id="IPR014756">
    <property type="entry name" value="Ig_E-set"/>
</dbReference>
<dbReference type="CDD" id="cd02859">
    <property type="entry name" value="E_set_AMPKbeta_like_N"/>
    <property type="match status" value="1"/>
</dbReference>
<evidence type="ECO:0000256" key="2">
    <source>
        <dbReference type="SAM" id="MobiDB-lite"/>
    </source>
</evidence>
<dbReference type="InterPro" id="IPR013783">
    <property type="entry name" value="Ig-like_fold"/>
</dbReference>
<dbReference type="PANTHER" id="PTHR47434:SF1">
    <property type="entry name" value="PROTEIN PTST HOMOLOG 2, CHLOROPLASTIC"/>
    <property type="match status" value="1"/>
</dbReference>
<dbReference type="GO" id="GO:0009507">
    <property type="term" value="C:chloroplast"/>
    <property type="evidence" value="ECO:0007669"/>
    <property type="project" value="UniProtKB-ARBA"/>
</dbReference>
<evidence type="ECO:0000313" key="4">
    <source>
        <dbReference type="Proteomes" id="UP001652660"/>
    </source>
</evidence>
<dbReference type="SUPFAM" id="SSF81296">
    <property type="entry name" value="E set domains"/>
    <property type="match status" value="1"/>
</dbReference>
<name>A0A6P6UYW8_COFAR</name>
<dbReference type="AlphaFoldDB" id="A0A6P6UYW8"/>
<organism evidence="4 5">
    <name type="scientific">Coffea arabica</name>
    <name type="common">Arabian coffee</name>
    <dbReference type="NCBI Taxonomy" id="13443"/>
    <lineage>
        <taxon>Eukaryota</taxon>
        <taxon>Viridiplantae</taxon>
        <taxon>Streptophyta</taxon>
        <taxon>Embryophyta</taxon>
        <taxon>Tracheophyta</taxon>
        <taxon>Spermatophyta</taxon>
        <taxon>Magnoliopsida</taxon>
        <taxon>eudicotyledons</taxon>
        <taxon>Gunneridae</taxon>
        <taxon>Pentapetalae</taxon>
        <taxon>asterids</taxon>
        <taxon>lamiids</taxon>
        <taxon>Gentianales</taxon>
        <taxon>Rubiaceae</taxon>
        <taxon>Ixoroideae</taxon>
        <taxon>Gardenieae complex</taxon>
        <taxon>Bertiereae - Coffeeae clade</taxon>
        <taxon>Coffeeae</taxon>
        <taxon>Coffea</taxon>
    </lineage>
</organism>
<feature type="region of interest" description="Disordered" evidence="2">
    <location>
        <begin position="162"/>
        <end position="213"/>
    </location>
</feature>
<dbReference type="Pfam" id="PF16561">
    <property type="entry name" value="AMPK1_CBM"/>
    <property type="match status" value="1"/>
</dbReference>
<dbReference type="Proteomes" id="UP001652660">
    <property type="component" value="Chromosome 11c"/>
</dbReference>
<feature type="domain" description="AMP-activated protein kinase glycogen-binding" evidence="3">
    <location>
        <begin position="459"/>
        <end position="534"/>
    </location>
</feature>
<accession>A0A6P6UYW8</accession>
<evidence type="ECO:0000256" key="1">
    <source>
        <dbReference type="SAM" id="Coils"/>
    </source>
</evidence>
<feature type="coiled-coil region" evidence="1">
    <location>
        <begin position="358"/>
        <end position="451"/>
    </location>
</feature>
<feature type="compositionally biased region" description="Basic and acidic residues" evidence="2">
    <location>
        <begin position="162"/>
        <end position="174"/>
    </location>
</feature>
<dbReference type="PANTHER" id="PTHR47434">
    <property type="entry name" value="PROTEIN PTST HOMOLOG 3, CHLOROPLASTIC"/>
    <property type="match status" value="1"/>
</dbReference>
<reference evidence="5" key="2">
    <citation type="submission" date="2025-08" db="UniProtKB">
        <authorList>
            <consortium name="RefSeq"/>
        </authorList>
    </citation>
    <scope>IDENTIFICATION</scope>
    <source>
        <tissue evidence="5">Leaves</tissue>
    </source>
</reference>
<evidence type="ECO:0000313" key="5">
    <source>
        <dbReference type="RefSeq" id="XP_027095758.1"/>
    </source>
</evidence>
<dbReference type="RefSeq" id="XP_027095758.1">
    <property type="nucleotide sequence ID" value="XM_027239957.2"/>
</dbReference>